<dbReference type="PANTHER" id="PTHR31692">
    <property type="entry name" value="EXPANSIN-B3"/>
    <property type="match status" value="1"/>
</dbReference>
<sequence length="146" mass="16546">MVVVVVVEVKVEWLRWRWRWWRVGDGVVVEMEVVVEVEVVAWWRWWWRRAGRCGYGTFGATINGGDVAAASDLYRDGIGCGACYQVRCTNSNYCSDKGTTVVVTDHGSSDRTDFIMSRRAFTRIAQTTDAAASLLALGVVDIEYRR</sequence>
<protein>
    <recommendedName>
        <fullName evidence="1">Expansin-like EG45 domain-containing protein</fullName>
    </recommendedName>
</protein>
<dbReference type="Proteomes" id="UP000823749">
    <property type="component" value="Chromosome 7"/>
</dbReference>
<dbReference type="EMBL" id="JACTNZ010000007">
    <property type="protein sequence ID" value="KAG5540041.1"/>
    <property type="molecule type" value="Genomic_DNA"/>
</dbReference>
<dbReference type="InterPro" id="IPR036908">
    <property type="entry name" value="RlpA-like_sf"/>
</dbReference>
<dbReference type="InterPro" id="IPR009009">
    <property type="entry name" value="RlpA-like_DPBB"/>
</dbReference>
<keyword evidence="3" id="KW-1185">Reference proteome</keyword>
<comment type="caution">
    <text evidence="2">The sequence shown here is derived from an EMBL/GenBank/DDBJ whole genome shotgun (WGS) entry which is preliminary data.</text>
</comment>
<dbReference type="PANTHER" id="PTHR31692:SF92">
    <property type="entry name" value="EXPANSIN-LIKE B1"/>
    <property type="match status" value="1"/>
</dbReference>
<dbReference type="PROSITE" id="PS50842">
    <property type="entry name" value="EXPANSIN_EG45"/>
    <property type="match status" value="1"/>
</dbReference>
<dbReference type="Pfam" id="PF03330">
    <property type="entry name" value="DPBB_1"/>
    <property type="match status" value="1"/>
</dbReference>
<gene>
    <name evidence="2" type="ORF">RHGRI_020319</name>
</gene>
<reference evidence="2" key="1">
    <citation type="submission" date="2020-08" db="EMBL/GenBank/DDBJ databases">
        <title>Plant Genome Project.</title>
        <authorList>
            <person name="Zhang R.-G."/>
        </authorList>
    </citation>
    <scope>NUCLEOTIDE SEQUENCE</scope>
    <source>
        <strain evidence="2">WSP0</strain>
        <tissue evidence="2">Leaf</tissue>
    </source>
</reference>
<dbReference type="SMART" id="SM00837">
    <property type="entry name" value="DPBB_1"/>
    <property type="match status" value="1"/>
</dbReference>
<evidence type="ECO:0000313" key="2">
    <source>
        <dbReference type="EMBL" id="KAG5540041.1"/>
    </source>
</evidence>
<name>A0AAV6JFY3_9ERIC</name>
<evidence type="ECO:0000313" key="3">
    <source>
        <dbReference type="Proteomes" id="UP000823749"/>
    </source>
</evidence>
<evidence type="ECO:0000259" key="1">
    <source>
        <dbReference type="PROSITE" id="PS50842"/>
    </source>
</evidence>
<accession>A0AAV6JFY3</accession>
<organism evidence="2 3">
    <name type="scientific">Rhododendron griersonianum</name>
    <dbReference type="NCBI Taxonomy" id="479676"/>
    <lineage>
        <taxon>Eukaryota</taxon>
        <taxon>Viridiplantae</taxon>
        <taxon>Streptophyta</taxon>
        <taxon>Embryophyta</taxon>
        <taxon>Tracheophyta</taxon>
        <taxon>Spermatophyta</taxon>
        <taxon>Magnoliopsida</taxon>
        <taxon>eudicotyledons</taxon>
        <taxon>Gunneridae</taxon>
        <taxon>Pentapetalae</taxon>
        <taxon>asterids</taxon>
        <taxon>Ericales</taxon>
        <taxon>Ericaceae</taxon>
        <taxon>Ericoideae</taxon>
        <taxon>Rhodoreae</taxon>
        <taxon>Rhododendron</taxon>
    </lineage>
</organism>
<dbReference type="InterPro" id="IPR007112">
    <property type="entry name" value="Expansin/allergen_DPBB_dom"/>
</dbReference>
<dbReference type="AlphaFoldDB" id="A0AAV6JFY3"/>
<feature type="domain" description="Expansin-like EG45" evidence="1">
    <location>
        <begin position="50"/>
        <end position="146"/>
    </location>
</feature>
<proteinExistence type="predicted"/>
<dbReference type="SUPFAM" id="SSF50685">
    <property type="entry name" value="Barwin-like endoglucanases"/>
    <property type="match status" value="1"/>
</dbReference>
<dbReference type="Gene3D" id="2.40.40.10">
    <property type="entry name" value="RlpA-like domain"/>
    <property type="match status" value="1"/>
</dbReference>